<evidence type="ECO:0000256" key="7">
    <source>
        <dbReference type="ARBA" id="ARBA00022475"/>
    </source>
</evidence>
<evidence type="ECO:0000256" key="11">
    <source>
        <dbReference type="ARBA" id="ARBA00022842"/>
    </source>
</evidence>
<evidence type="ECO:0000256" key="4">
    <source>
        <dbReference type="ARBA" id="ARBA00010561"/>
    </source>
</evidence>
<evidence type="ECO:0000256" key="12">
    <source>
        <dbReference type="ARBA" id="ARBA00022989"/>
    </source>
</evidence>
<comment type="caution">
    <text evidence="20">The sequence shown here is derived from an EMBL/GenBank/DDBJ whole genome shotgun (WGS) entry which is preliminary data.</text>
</comment>
<keyword evidence="12 19" id="KW-1133">Transmembrane helix</keyword>
<name>A0ABV3PKG7_9HYPH</name>
<comment type="cofactor">
    <cofactor evidence="1 19">
        <name>Mg(2+)</name>
        <dbReference type="ChEBI" id="CHEBI:18420"/>
    </cofactor>
</comment>
<dbReference type="PANTHER" id="PTHR34148">
    <property type="entry name" value="ADENOSYLCOBINAMIDE-GDP RIBAZOLETRANSFERASE"/>
    <property type="match status" value="1"/>
</dbReference>
<feature type="transmembrane region" description="Helical" evidence="19">
    <location>
        <begin position="50"/>
        <end position="83"/>
    </location>
</feature>
<comment type="function">
    <text evidence="14 19">Joins adenosylcobinamide-GDP and alpha-ribazole to generate adenosylcobalamin (Ado-cobalamin). Also synthesizes adenosylcobalamin 5'-phosphate from adenosylcobinamide-GDP and alpha-ribazole 5'-phosphate.</text>
</comment>
<keyword evidence="11 19" id="KW-0460">Magnesium</keyword>
<evidence type="ECO:0000256" key="18">
    <source>
        <dbReference type="ARBA" id="ARBA00049504"/>
    </source>
</evidence>
<evidence type="ECO:0000256" key="16">
    <source>
        <dbReference type="ARBA" id="ARBA00032853"/>
    </source>
</evidence>
<dbReference type="GO" id="GO:0051073">
    <property type="term" value="F:adenosylcobinamide-GDP ribazoletransferase activity"/>
    <property type="evidence" value="ECO:0007669"/>
    <property type="project" value="UniProtKB-EC"/>
</dbReference>
<keyword evidence="7 19" id="KW-1003">Cell membrane</keyword>
<dbReference type="EMBL" id="JBFNQD010000003">
    <property type="protein sequence ID" value="MEW9306119.1"/>
    <property type="molecule type" value="Genomic_DNA"/>
</dbReference>
<proteinExistence type="inferred from homology"/>
<evidence type="ECO:0000256" key="3">
    <source>
        <dbReference type="ARBA" id="ARBA00004663"/>
    </source>
</evidence>
<dbReference type="NCBIfam" id="TIGR00317">
    <property type="entry name" value="cobS"/>
    <property type="match status" value="1"/>
</dbReference>
<evidence type="ECO:0000256" key="6">
    <source>
        <dbReference type="ARBA" id="ARBA00015850"/>
    </source>
</evidence>
<reference evidence="20 21" key="1">
    <citation type="submission" date="2024-07" db="EMBL/GenBank/DDBJ databases">
        <title>Description of Labrys sedimenti sp. nov., isolated from a diclofenac-degrading enrichment culture.</title>
        <authorList>
            <person name="Tancsics A."/>
            <person name="Csepanyi A."/>
        </authorList>
    </citation>
    <scope>NUCLEOTIDE SEQUENCE [LARGE SCALE GENOMIC DNA]</scope>
    <source>
        <strain evidence="20 21">LMG 23578</strain>
    </source>
</reference>
<comment type="subcellular location">
    <subcellularLocation>
        <location evidence="2 19">Cell membrane</location>
        <topology evidence="2 19">Multi-pass membrane protein</topology>
    </subcellularLocation>
</comment>
<sequence>MMHSSFLASVPQALRFWSRLPVPVLSFEVDPHGRPDMERLAPVTPLAGTVLGLAAAVVLVLTHLVGLPATVAAIFAIAAVAVMTGAMHEDGLADVADGFGGGGTLERKLEIMRDSRIGAYGATALMLALAARVSLLAALLTAIGDVWRTGLVLAAAVATSRILGLLPLVLLGPARLDGAGASAGRLTGHAWRSGAIPAMVVTALLAWAGTGHFMSVLAPLAGLAAAYAVTRLAERQIGGQTGDVCGAAVMLAEMAILAGALAPLGWHV</sequence>
<evidence type="ECO:0000256" key="15">
    <source>
        <dbReference type="ARBA" id="ARBA00032605"/>
    </source>
</evidence>
<dbReference type="HAMAP" id="MF_00719">
    <property type="entry name" value="CobS"/>
    <property type="match status" value="1"/>
</dbReference>
<feature type="transmembrane region" description="Helical" evidence="19">
    <location>
        <begin position="244"/>
        <end position="266"/>
    </location>
</feature>
<dbReference type="InterPro" id="IPR003805">
    <property type="entry name" value="CobS"/>
</dbReference>
<evidence type="ECO:0000256" key="10">
    <source>
        <dbReference type="ARBA" id="ARBA00022692"/>
    </source>
</evidence>
<evidence type="ECO:0000256" key="14">
    <source>
        <dbReference type="ARBA" id="ARBA00025228"/>
    </source>
</evidence>
<evidence type="ECO:0000256" key="5">
    <source>
        <dbReference type="ARBA" id="ARBA00013200"/>
    </source>
</evidence>
<feature type="transmembrane region" description="Helical" evidence="19">
    <location>
        <begin position="117"/>
        <end position="143"/>
    </location>
</feature>
<evidence type="ECO:0000256" key="8">
    <source>
        <dbReference type="ARBA" id="ARBA00022573"/>
    </source>
</evidence>
<keyword evidence="8 19" id="KW-0169">Cobalamin biosynthesis</keyword>
<protein>
    <recommendedName>
        <fullName evidence="6 19">Adenosylcobinamide-GDP ribazoletransferase</fullName>
        <ecNumber evidence="5 19">2.7.8.26</ecNumber>
    </recommendedName>
    <alternativeName>
        <fullName evidence="16 19">Cobalamin synthase</fullName>
    </alternativeName>
    <alternativeName>
        <fullName evidence="15 19">Cobalamin-5'-phosphate synthase</fullName>
    </alternativeName>
</protein>
<evidence type="ECO:0000313" key="21">
    <source>
        <dbReference type="Proteomes" id="UP001555786"/>
    </source>
</evidence>
<dbReference type="Proteomes" id="UP001555786">
    <property type="component" value="Unassembled WGS sequence"/>
</dbReference>
<comment type="pathway">
    <text evidence="3 19">Cofactor biosynthesis; adenosylcobalamin biosynthesis; adenosylcobalamin from cob(II)yrinate a,c-diamide: step 7/7.</text>
</comment>
<organism evidence="20 21">
    <name type="scientific">Labrys neptuniae</name>
    <dbReference type="NCBI Taxonomy" id="376174"/>
    <lineage>
        <taxon>Bacteria</taxon>
        <taxon>Pseudomonadati</taxon>
        <taxon>Pseudomonadota</taxon>
        <taxon>Alphaproteobacteria</taxon>
        <taxon>Hyphomicrobiales</taxon>
        <taxon>Xanthobacteraceae</taxon>
        <taxon>Labrys</taxon>
    </lineage>
</organism>
<comment type="catalytic activity">
    <reaction evidence="17 19">
        <text>alpha-ribazole + adenosylcob(III)inamide-GDP = adenosylcob(III)alamin + GMP + H(+)</text>
        <dbReference type="Rhea" id="RHEA:16049"/>
        <dbReference type="ChEBI" id="CHEBI:10329"/>
        <dbReference type="ChEBI" id="CHEBI:15378"/>
        <dbReference type="ChEBI" id="CHEBI:18408"/>
        <dbReference type="ChEBI" id="CHEBI:58115"/>
        <dbReference type="ChEBI" id="CHEBI:60487"/>
        <dbReference type="EC" id="2.7.8.26"/>
    </reaction>
</comment>
<dbReference type="EC" id="2.7.8.26" evidence="5 19"/>
<evidence type="ECO:0000256" key="1">
    <source>
        <dbReference type="ARBA" id="ARBA00001946"/>
    </source>
</evidence>
<dbReference type="RefSeq" id="WP_367623969.1">
    <property type="nucleotide sequence ID" value="NZ_JBFNQD010000003.1"/>
</dbReference>
<comment type="catalytic activity">
    <reaction evidence="18 19">
        <text>alpha-ribazole 5'-phosphate + adenosylcob(III)inamide-GDP = adenosylcob(III)alamin 5'-phosphate + GMP + H(+)</text>
        <dbReference type="Rhea" id="RHEA:23560"/>
        <dbReference type="ChEBI" id="CHEBI:15378"/>
        <dbReference type="ChEBI" id="CHEBI:57918"/>
        <dbReference type="ChEBI" id="CHEBI:58115"/>
        <dbReference type="ChEBI" id="CHEBI:60487"/>
        <dbReference type="ChEBI" id="CHEBI:60493"/>
        <dbReference type="EC" id="2.7.8.26"/>
    </reaction>
</comment>
<dbReference type="Pfam" id="PF02654">
    <property type="entry name" value="CobS"/>
    <property type="match status" value="1"/>
</dbReference>
<comment type="similarity">
    <text evidence="4 19">Belongs to the CobS family.</text>
</comment>
<evidence type="ECO:0000256" key="13">
    <source>
        <dbReference type="ARBA" id="ARBA00023136"/>
    </source>
</evidence>
<keyword evidence="9 19" id="KW-0808">Transferase</keyword>
<feature type="transmembrane region" description="Helical" evidence="19">
    <location>
        <begin position="149"/>
        <end position="170"/>
    </location>
</feature>
<keyword evidence="13 19" id="KW-0472">Membrane</keyword>
<gene>
    <name evidence="19 20" type="primary">cobS</name>
    <name evidence="20" type="ORF">ABXS05_11260</name>
</gene>
<evidence type="ECO:0000313" key="20">
    <source>
        <dbReference type="EMBL" id="MEW9306119.1"/>
    </source>
</evidence>
<evidence type="ECO:0000256" key="17">
    <source>
        <dbReference type="ARBA" id="ARBA00048623"/>
    </source>
</evidence>
<keyword evidence="21" id="KW-1185">Reference proteome</keyword>
<evidence type="ECO:0000256" key="19">
    <source>
        <dbReference type="HAMAP-Rule" id="MF_00719"/>
    </source>
</evidence>
<keyword evidence="10 19" id="KW-0812">Transmembrane</keyword>
<evidence type="ECO:0000256" key="2">
    <source>
        <dbReference type="ARBA" id="ARBA00004651"/>
    </source>
</evidence>
<evidence type="ECO:0000256" key="9">
    <source>
        <dbReference type="ARBA" id="ARBA00022679"/>
    </source>
</evidence>
<accession>A0ABV3PKG7</accession>
<dbReference type="PANTHER" id="PTHR34148:SF1">
    <property type="entry name" value="ADENOSYLCOBINAMIDE-GDP RIBAZOLETRANSFERASE"/>
    <property type="match status" value="1"/>
</dbReference>